<dbReference type="Proteomes" id="UP001283361">
    <property type="component" value="Unassembled WGS sequence"/>
</dbReference>
<reference evidence="5" key="1">
    <citation type="journal article" date="2023" name="G3 (Bethesda)">
        <title>A reference genome for the long-term kleptoplast-retaining sea slug Elysia crispata morphotype clarki.</title>
        <authorList>
            <person name="Eastman K.E."/>
            <person name="Pendleton A.L."/>
            <person name="Shaikh M.A."/>
            <person name="Suttiyut T."/>
            <person name="Ogas R."/>
            <person name="Tomko P."/>
            <person name="Gavelis G."/>
            <person name="Widhalm J.R."/>
            <person name="Wisecaver J.H."/>
        </authorList>
    </citation>
    <scope>NUCLEOTIDE SEQUENCE</scope>
    <source>
        <strain evidence="5">ECLA1</strain>
    </source>
</reference>
<dbReference type="AlphaFoldDB" id="A0AAE0YVY1"/>
<keyword evidence="1 3" id="KW-0328">Glycosyltransferase</keyword>
<evidence type="ECO:0000313" key="6">
    <source>
        <dbReference type="Proteomes" id="UP001283361"/>
    </source>
</evidence>
<dbReference type="GO" id="GO:0005975">
    <property type="term" value="P:carbohydrate metabolic process"/>
    <property type="evidence" value="ECO:0007669"/>
    <property type="project" value="InterPro"/>
</dbReference>
<gene>
    <name evidence="5" type="ORF">RRG08_004106</name>
</gene>
<feature type="region of interest" description="Disordered" evidence="4">
    <location>
        <begin position="293"/>
        <end position="322"/>
    </location>
</feature>
<dbReference type="Pfam" id="PF01531">
    <property type="entry name" value="Glyco_transf_11"/>
    <property type="match status" value="2"/>
</dbReference>
<dbReference type="GO" id="GO:0032580">
    <property type="term" value="C:Golgi cisterna membrane"/>
    <property type="evidence" value="ECO:0007669"/>
    <property type="project" value="UniProtKB-SubCell"/>
</dbReference>
<dbReference type="PANTHER" id="PTHR11927">
    <property type="entry name" value="GALACTOSIDE 2-L-FUCOSYLTRANSFERASE"/>
    <property type="match status" value="1"/>
</dbReference>
<evidence type="ECO:0000256" key="4">
    <source>
        <dbReference type="SAM" id="MobiDB-lite"/>
    </source>
</evidence>
<keyword evidence="6" id="KW-1185">Reference proteome</keyword>
<dbReference type="CDD" id="cd11301">
    <property type="entry name" value="Fut1_Fut2_like"/>
    <property type="match status" value="1"/>
</dbReference>
<proteinExistence type="inferred from homology"/>
<dbReference type="EMBL" id="JAWDGP010005274">
    <property type="protein sequence ID" value="KAK3758284.1"/>
    <property type="molecule type" value="Genomic_DNA"/>
</dbReference>
<comment type="similarity">
    <text evidence="3">Belongs to the glycosyltransferase 11 family.</text>
</comment>
<accession>A0AAE0YVY1</accession>
<organism evidence="5 6">
    <name type="scientific">Elysia crispata</name>
    <name type="common">lettuce slug</name>
    <dbReference type="NCBI Taxonomy" id="231223"/>
    <lineage>
        <taxon>Eukaryota</taxon>
        <taxon>Metazoa</taxon>
        <taxon>Spiralia</taxon>
        <taxon>Lophotrochozoa</taxon>
        <taxon>Mollusca</taxon>
        <taxon>Gastropoda</taxon>
        <taxon>Heterobranchia</taxon>
        <taxon>Euthyneura</taxon>
        <taxon>Panpulmonata</taxon>
        <taxon>Sacoglossa</taxon>
        <taxon>Placobranchoidea</taxon>
        <taxon>Plakobranchidae</taxon>
        <taxon>Elysia</taxon>
    </lineage>
</organism>
<sequence>MGTKCKGCGSCILFITTTVLVYRLSLPVFLENLDPEGSVLPSDSRDLPKAERTYSGGRHLVCHTFSGGLGSLLFQYASAAGIAARQGRIIVATDGRREDLEEDEDDMEEFEEGANTRKGRVVLERALKSTILKTDLTQCRSVVRLTEAACCRFDERLMKLDRNKNYEIDGQLQSWKYFNEDLEAVREFVALKDSIIARAKRKISRSLASSNITSLRNAAAVGVHVRRGDKLHWSAVDAGVRVAPREFFIKAMRHFRKTIQGPVVFLVVSDDPDWCRSNLVGLPGVVLIESERRRRRREGKSIGNRGSGSEGGEGGGSGVKYRQENNGIKERYIEENSQQKHPPQSIRSGGRDSGQLSRRKREAADGSGGIYLDGSHHHHNSKVNHHLYHHHHNNGHDHDEEEADKEDGIDEAAVDLGVLSLVDHSIITVGAFSWWAGFLARGSVVYYGQFVDADSKLRSQFDDKMADYVLPGWISMS</sequence>
<comment type="caution">
    <text evidence="5">The sequence shown here is derived from an EMBL/GenBank/DDBJ whole genome shotgun (WGS) entry which is preliminary data.</text>
</comment>
<evidence type="ECO:0000256" key="1">
    <source>
        <dbReference type="ARBA" id="ARBA00022676"/>
    </source>
</evidence>
<name>A0AAE0YVY1_9GAST</name>
<keyword evidence="3" id="KW-0812">Transmembrane</keyword>
<dbReference type="InterPro" id="IPR002516">
    <property type="entry name" value="Glyco_trans_11"/>
</dbReference>
<feature type="compositionally biased region" description="Gly residues" evidence="4">
    <location>
        <begin position="305"/>
        <end position="318"/>
    </location>
</feature>
<evidence type="ECO:0000313" key="5">
    <source>
        <dbReference type="EMBL" id="KAK3758284.1"/>
    </source>
</evidence>
<comment type="subcellular location">
    <subcellularLocation>
        <location evidence="3">Golgi apparatus</location>
        <location evidence="3">Golgi stack membrane</location>
        <topology evidence="3">Single-pass type II membrane protein</topology>
    </subcellularLocation>
</comment>
<keyword evidence="3" id="KW-0325">Glycoprotein</keyword>
<protein>
    <recommendedName>
        <fullName evidence="3">L-Fucosyltransferase</fullName>
        <ecNumber evidence="3">2.4.1.-</ecNumber>
    </recommendedName>
</protein>
<dbReference type="EC" id="2.4.1.-" evidence="3"/>
<dbReference type="GO" id="GO:0008107">
    <property type="term" value="F:galactoside 2-alpha-L-fucosyltransferase activity"/>
    <property type="evidence" value="ECO:0007669"/>
    <property type="project" value="InterPro"/>
</dbReference>
<keyword evidence="3" id="KW-0333">Golgi apparatus</keyword>
<keyword evidence="3" id="KW-0735">Signal-anchor</keyword>
<dbReference type="PANTHER" id="PTHR11927:SF9">
    <property type="entry name" value="L-FUCOSYLTRANSFERASE"/>
    <property type="match status" value="1"/>
</dbReference>
<comment type="pathway">
    <text evidence="3">Protein modification; protein glycosylation.</text>
</comment>
<evidence type="ECO:0000256" key="2">
    <source>
        <dbReference type="ARBA" id="ARBA00022679"/>
    </source>
</evidence>
<evidence type="ECO:0000256" key="3">
    <source>
        <dbReference type="RuleBase" id="RU363129"/>
    </source>
</evidence>
<keyword evidence="2 3" id="KW-0808">Transferase</keyword>
<feature type="region of interest" description="Disordered" evidence="4">
    <location>
        <begin position="334"/>
        <end position="381"/>
    </location>
</feature>